<accession>A0ABS5G671</accession>
<reference evidence="8" key="1">
    <citation type="journal article" date="2021" name="ISME J.">
        <title>Evolutionary origin and ecological implication of a unique nif island in free-living Bradyrhizobium lineages.</title>
        <authorList>
            <person name="Tao J."/>
        </authorList>
    </citation>
    <scope>NUCLEOTIDE SEQUENCE [LARGE SCALE GENOMIC DNA]</scope>
    <source>
        <strain evidence="8">SZCCT0094</strain>
    </source>
</reference>
<keyword evidence="8" id="KW-1185">Reference proteome</keyword>
<dbReference type="RefSeq" id="WP_012044310.1">
    <property type="nucleotide sequence ID" value="NZ_JABFDP010000014.1"/>
</dbReference>
<keyword evidence="4" id="KW-0238">DNA-binding</keyword>
<evidence type="ECO:0000256" key="5">
    <source>
        <dbReference type="ARBA" id="ARBA00023163"/>
    </source>
</evidence>
<evidence type="ECO:0000313" key="8">
    <source>
        <dbReference type="Proteomes" id="UP001314635"/>
    </source>
</evidence>
<evidence type="ECO:0000256" key="2">
    <source>
        <dbReference type="ARBA" id="ARBA00009437"/>
    </source>
</evidence>
<comment type="similarity">
    <text evidence="2">Belongs to the LysR transcriptional regulatory family.</text>
</comment>
<dbReference type="Proteomes" id="UP001314635">
    <property type="component" value="Unassembled WGS sequence"/>
</dbReference>
<evidence type="ECO:0000256" key="3">
    <source>
        <dbReference type="ARBA" id="ARBA00023015"/>
    </source>
</evidence>
<evidence type="ECO:0000256" key="4">
    <source>
        <dbReference type="ARBA" id="ARBA00023125"/>
    </source>
</evidence>
<dbReference type="PANTHER" id="PTHR30537:SF35">
    <property type="entry name" value="TRANSCRIPTIONAL REGULATORY PROTEIN"/>
    <property type="match status" value="1"/>
</dbReference>
<dbReference type="InterPro" id="IPR036388">
    <property type="entry name" value="WH-like_DNA-bd_sf"/>
</dbReference>
<dbReference type="PANTHER" id="PTHR30537">
    <property type="entry name" value="HTH-TYPE TRANSCRIPTIONAL REGULATOR"/>
    <property type="match status" value="1"/>
</dbReference>
<dbReference type="Pfam" id="PF00126">
    <property type="entry name" value="HTH_1"/>
    <property type="match status" value="1"/>
</dbReference>
<dbReference type="InterPro" id="IPR036390">
    <property type="entry name" value="WH_DNA-bd_sf"/>
</dbReference>
<evidence type="ECO:0000313" key="7">
    <source>
        <dbReference type="EMBL" id="MBR1136818.1"/>
    </source>
</evidence>
<gene>
    <name evidence="7" type="ORF">JQ619_13655</name>
</gene>
<comment type="function">
    <text evidence="1">NodD regulates the expression of the nodABCFE genes which encode other nodulation proteins. NodD is also a negative regulator of its own expression. Binds flavonoids as inducers.</text>
</comment>
<dbReference type="Pfam" id="PF03466">
    <property type="entry name" value="LysR_substrate"/>
    <property type="match status" value="1"/>
</dbReference>
<dbReference type="SUPFAM" id="SSF53850">
    <property type="entry name" value="Periplasmic binding protein-like II"/>
    <property type="match status" value="1"/>
</dbReference>
<keyword evidence="5" id="KW-0804">Transcription</keyword>
<dbReference type="EMBL" id="JAFCLK010000011">
    <property type="protein sequence ID" value="MBR1136818.1"/>
    <property type="molecule type" value="Genomic_DNA"/>
</dbReference>
<organism evidence="7 8">
    <name type="scientific">Bradyrhizobium denitrificans</name>
    <dbReference type="NCBI Taxonomy" id="2734912"/>
    <lineage>
        <taxon>Bacteria</taxon>
        <taxon>Pseudomonadati</taxon>
        <taxon>Pseudomonadota</taxon>
        <taxon>Alphaproteobacteria</taxon>
        <taxon>Hyphomicrobiales</taxon>
        <taxon>Nitrobacteraceae</taxon>
        <taxon>Bradyrhizobium</taxon>
    </lineage>
</organism>
<dbReference type="PROSITE" id="PS50931">
    <property type="entry name" value="HTH_LYSR"/>
    <property type="match status" value="1"/>
</dbReference>
<dbReference type="CDD" id="cd08422">
    <property type="entry name" value="PBP2_CrgA_like"/>
    <property type="match status" value="1"/>
</dbReference>
<feature type="domain" description="HTH lysR-type" evidence="6">
    <location>
        <begin position="8"/>
        <end position="60"/>
    </location>
</feature>
<evidence type="ECO:0000256" key="1">
    <source>
        <dbReference type="ARBA" id="ARBA00003502"/>
    </source>
</evidence>
<comment type="caution">
    <text evidence="7">The sequence shown here is derived from an EMBL/GenBank/DDBJ whole genome shotgun (WGS) entry which is preliminary data.</text>
</comment>
<dbReference type="InterPro" id="IPR000847">
    <property type="entry name" value="LysR_HTH_N"/>
</dbReference>
<dbReference type="Gene3D" id="1.10.10.10">
    <property type="entry name" value="Winged helix-like DNA-binding domain superfamily/Winged helix DNA-binding domain"/>
    <property type="match status" value="1"/>
</dbReference>
<evidence type="ECO:0000259" key="6">
    <source>
        <dbReference type="PROSITE" id="PS50931"/>
    </source>
</evidence>
<name>A0ABS5G671_9BRAD</name>
<dbReference type="InterPro" id="IPR005119">
    <property type="entry name" value="LysR_subst-bd"/>
</dbReference>
<dbReference type="InterPro" id="IPR058163">
    <property type="entry name" value="LysR-type_TF_proteobact-type"/>
</dbReference>
<protein>
    <submittedName>
        <fullName evidence="7">LysR family transcriptional regulator</fullName>
    </submittedName>
</protein>
<proteinExistence type="inferred from homology"/>
<dbReference type="SUPFAM" id="SSF46785">
    <property type="entry name" value="Winged helix' DNA-binding domain"/>
    <property type="match status" value="1"/>
</dbReference>
<dbReference type="Gene3D" id="3.40.190.290">
    <property type="match status" value="1"/>
</dbReference>
<sequence>MSDSLLNMKAFVATARNGSFSEAARQLGLAPSVVTKRVSHLEWSMKCKLLRRSTRRLQLTEIGERYLETMQQIVREYDEMAAGVKRSPHEIEGHIRIKAPGSPMAIDLPRLLSSFQIKYPRVVLEAVLVDRTVNPVEEGFDIVLTMMPSSFHGVIEEPLLAFPRVLCAAPSYLARRGQPRHIRDLADHDCLVFTPMGSVWTFDGKSGLTTVAVRPRLLTNNNGLLVEALSAGGGIAVVSRKVVAPGLRSGALIEVLPEALLPDLWVKALVPTARANLARVQTLLSEIRDAFRRVGEGQPAHV</sequence>
<keyword evidence="3" id="KW-0805">Transcription regulation</keyword>